<proteinExistence type="predicted"/>
<evidence type="ECO:0000256" key="3">
    <source>
        <dbReference type="ARBA" id="ARBA00023163"/>
    </source>
</evidence>
<dbReference type="InterPro" id="IPR019887">
    <property type="entry name" value="Tscrpt_reg_AsnC/Lrp_C"/>
</dbReference>
<dbReference type="AlphaFoldDB" id="A0A4R0NT60"/>
<sequence length="159" mass="18100">MNAHTLDQIDLNILSLLQQDARLTSKELAYKLRKGNTTIFARVTRMKTLGYITGSVTLIDRKKFGDMLIAFTQVNITNHSCEALTAFQKNVVHFPEVLECYQMTGAYDFLLKIVVIDMPAYNNFLVQKLARLQNIGALESHFVLTETKRELGYPLESLL</sequence>
<keyword evidence="6" id="KW-1185">Reference proteome</keyword>
<evidence type="ECO:0000256" key="1">
    <source>
        <dbReference type="ARBA" id="ARBA00023015"/>
    </source>
</evidence>
<dbReference type="InterPro" id="IPR000485">
    <property type="entry name" value="AsnC-type_HTH_dom"/>
</dbReference>
<dbReference type="OrthoDB" id="9800326at2"/>
<dbReference type="Gene3D" id="3.30.70.920">
    <property type="match status" value="1"/>
</dbReference>
<feature type="domain" description="HTH asnC-type" evidence="4">
    <location>
        <begin position="6"/>
        <end position="67"/>
    </location>
</feature>
<dbReference type="PRINTS" id="PR00033">
    <property type="entry name" value="HTHASNC"/>
</dbReference>
<dbReference type="PANTHER" id="PTHR30154:SF34">
    <property type="entry name" value="TRANSCRIPTIONAL REGULATOR AZLB"/>
    <property type="match status" value="1"/>
</dbReference>
<accession>A0A4R0NT60</accession>
<dbReference type="GO" id="GO:0043565">
    <property type="term" value="F:sequence-specific DNA binding"/>
    <property type="evidence" value="ECO:0007669"/>
    <property type="project" value="InterPro"/>
</dbReference>
<dbReference type="SUPFAM" id="SSF54909">
    <property type="entry name" value="Dimeric alpha+beta barrel"/>
    <property type="match status" value="1"/>
</dbReference>
<organism evidence="5 6">
    <name type="scientific">Pedobacter psychroterrae</name>
    <dbReference type="NCBI Taxonomy" id="2530453"/>
    <lineage>
        <taxon>Bacteria</taxon>
        <taxon>Pseudomonadati</taxon>
        <taxon>Bacteroidota</taxon>
        <taxon>Sphingobacteriia</taxon>
        <taxon>Sphingobacteriales</taxon>
        <taxon>Sphingobacteriaceae</taxon>
        <taxon>Pedobacter</taxon>
    </lineage>
</organism>
<evidence type="ECO:0000313" key="5">
    <source>
        <dbReference type="EMBL" id="TCD03298.1"/>
    </source>
</evidence>
<dbReference type="InterPro" id="IPR019888">
    <property type="entry name" value="Tscrpt_reg_AsnC-like"/>
</dbReference>
<reference evidence="5 6" key="1">
    <citation type="submission" date="2019-02" db="EMBL/GenBank/DDBJ databases">
        <title>Pedobacter sp. RP-1-14 sp. nov., isolated from Arctic soil.</title>
        <authorList>
            <person name="Dahal R.H."/>
        </authorList>
    </citation>
    <scope>NUCLEOTIDE SEQUENCE [LARGE SCALE GENOMIC DNA]</scope>
    <source>
        <strain evidence="5 6">RP-1-14</strain>
    </source>
</reference>
<protein>
    <submittedName>
        <fullName evidence="5">Lrp/AsnC family transcriptional regulator</fullName>
    </submittedName>
</protein>
<dbReference type="InterPro" id="IPR011008">
    <property type="entry name" value="Dimeric_a/b-barrel"/>
</dbReference>
<dbReference type="InterPro" id="IPR036388">
    <property type="entry name" value="WH-like_DNA-bd_sf"/>
</dbReference>
<dbReference type="PANTHER" id="PTHR30154">
    <property type="entry name" value="LEUCINE-RESPONSIVE REGULATORY PROTEIN"/>
    <property type="match status" value="1"/>
</dbReference>
<dbReference type="GO" id="GO:0005829">
    <property type="term" value="C:cytosol"/>
    <property type="evidence" value="ECO:0007669"/>
    <property type="project" value="TreeGrafter"/>
</dbReference>
<dbReference type="RefSeq" id="WP_131593775.1">
    <property type="nucleotide sequence ID" value="NZ_SJSL01000001.1"/>
</dbReference>
<dbReference type="Proteomes" id="UP000293347">
    <property type="component" value="Unassembled WGS sequence"/>
</dbReference>
<evidence type="ECO:0000259" key="4">
    <source>
        <dbReference type="PROSITE" id="PS50956"/>
    </source>
</evidence>
<gene>
    <name evidence="5" type="ORF">EZ437_04820</name>
</gene>
<dbReference type="Gene3D" id="1.10.10.10">
    <property type="entry name" value="Winged helix-like DNA-binding domain superfamily/Winged helix DNA-binding domain"/>
    <property type="match status" value="1"/>
</dbReference>
<dbReference type="Pfam" id="PF13412">
    <property type="entry name" value="HTH_24"/>
    <property type="match status" value="1"/>
</dbReference>
<evidence type="ECO:0000313" key="6">
    <source>
        <dbReference type="Proteomes" id="UP000293347"/>
    </source>
</evidence>
<dbReference type="GO" id="GO:0043200">
    <property type="term" value="P:response to amino acid"/>
    <property type="evidence" value="ECO:0007669"/>
    <property type="project" value="TreeGrafter"/>
</dbReference>
<dbReference type="EMBL" id="SJSL01000001">
    <property type="protein sequence ID" value="TCD03298.1"/>
    <property type="molecule type" value="Genomic_DNA"/>
</dbReference>
<keyword evidence="3" id="KW-0804">Transcription</keyword>
<keyword evidence="2" id="KW-0238">DNA-binding</keyword>
<dbReference type="PROSITE" id="PS50956">
    <property type="entry name" value="HTH_ASNC_2"/>
    <property type="match status" value="1"/>
</dbReference>
<dbReference type="InterPro" id="IPR036390">
    <property type="entry name" value="WH_DNA-bd_sf"/>
</dbReference>
<evidence type="ECO:0000256" key="2">
    <source>
        <dbReference type="ARBA" id="ARBA00023125"/>
    </source>
</evidence>
<keyword evidence="1" id="KW-0805">Transcription regulation</keyword>
<comment type="caution">
    <text evidence="5">The sequence shown here is derived from an EMBL/GenBank/DDBJ whole genome shotgun (WGS) entry which is preliminary data.</text>
</comment>
<dbReference type="Pfam" id="PF01037">
    <property type="entry name" value="AsnC_trans_reg"/>
    <property type="match status" value="1"/>
</dbReference>
<dbReference type="SMART" id="SM00344">
    <property type="entry name" value="HTH_ASNC"/>
    <property type="match status" value="1"/>
</dbReference>
<name>A0A4R0NT60_9SPHI</name>
<dbReference type="SUPFAM" id="SSF46785">
    <property type="entry name" value="Winged helix' DNA-binding domain"/>
    <property type="match status" value="1"/>
</dbReference>